<feature type="region of interest" description="Disordered" evidence="1">
    <location>
        <begin position="39"/>
        <end position="81"/>
    </location>
</feature>
<dbReference type="EMBL" id="JBGBPQ010000017">
    <property type="protein sequence ID" value="KAL1507810.1"/>
    <property type="molecule type" value="Genomic_DNA"/>
</dbReference>
<evidence type="ECO:0000256" key="1">
    <source>
        <dbReference type="SAM" id="MobiDB-lite"/>
    </source>
</evidence>
<evidence type="ECO:0000259" key="2">
    <source>
        <dbReference type="Pfam" id="PF05899"/>
    </source>
</evidence>
<name>A0AB34IVD6_PRYPA</name>
<sequence>MFALLCAAPAWRAGAPCYHHTPTQSTPLSLAAMSAAGRQSAEEAAKRAWLAKNQPAWSPPRTPRTPTPPPSPPAARTPLPPAAAVVKRATSPDDATKRAWLTKNRLVLTLPPRAAPPPLPPPPPPPRRSAQPPAKQAWLAQNKLAGAAAQRAPPPPPVAPLSAEEEAKRAWLAKNKPAWSPPPPSASAPSVERAAAAPAPAAAPARVPIVHATAAYFALDRLAAKGTRRSQGSLVDVGEPHDFSRPLATDDEGEPLEWSGASVGSWACTAGGWDSPKLRPTTEVFLVLDGKGSVTDADGTPHPFGEGDVVVLPKQWSGRWDITRRIHKLWLVHDHPDVEGAAHGVVRAVVAPLSRFAPKQPRSHRASSHVAHTIYHVGPTHVGFMSTTPGSFAVPERSVAECFFVVDGVFFLTNVDGSSRRCSAGDTVVLPKGWTGHWDIMKPGRIVWIEWAGD</sequence>
<dbReference type="PANTHER" id="PTHR40943">
    <property type="entry name" value="CYTOPLASMIC PROTEIN-RELATED"/>
    <property type="match status" value="1"/>
</dbReference>
<gene>
    <name evidence="3" type="ORF">AB1Y20_007418</name>
</gene>
<dbReference type="InterPro" id="IPR008579">
    <property type="entry name" value="UGlyAH_Cupin_dom"/>
</dbReference>
<dbReference type="AlphaFoldDB" id="A0AB34IVD6"/>
<feature type="domain" description="(S)-ureidoglycine aminohydrolase cupin" evidence="2">
    <location>
        <begin position="262"/>
        <end position="328"/>
    </location>
</feature>
<proteinExistence type="predicted"/>
<evidence type="ECO:0000313" key="4">
    <source>
        <dbReference type="Proteomes" id="UP001515480"/>
    </source>
</evidence>
<dbReference type="InterPro" id="IPR014710">
    <property type="entry name" value="RmlC-like_jellyroll"/>
</dbReference>
<reference evidence="3 4" key="1">
    <citation type="journal article" date="2024" name="Science">
        <title>Giant polyketide synthase enzymes in the biosynthesis of giant marine polyether toxins.</title>
        <authorList>
            <person name="Fallon T.R."/>
            <person name="Shende V.V."/>
            <person name="Wierzbicki I.H."/>
            <person name="Pendleton A.L."/>
            <person name="Watervoot N.F."/>
            <person name="Auber R.P."/>
            <person name="Gonzalez D.J."/>
            <person name="Wisecaver J.H."/>
            <person name="Moore B.S."/>
        </authorList>
    </citation>
    <scope>NUCLEOTIDE SEQUENCE [LARGE SCALE GENOMIC DNA]</scope>
    <source>
        <strain evidence="3 4">12B1</strain>
    </source>
</reference>
<dbReference type="InterPro" id="IPR011051">
    <property type="entry name" value="RmlC_Cupin_sf"/>
</dbReference>
<feature type="domain" description="(S)-ureidoglycine aminohydrolase cupin" evidence="2">
    <location>
        <begin position="382"/>
        <end position="441"/>
    </location>
</feature>
<dbReference type="Pfam" id="PF05899">
    <property type="entry name" value="Cupin_3"/>
    <property type="match status" value="2"/>
</dbReference>
<dbReference type="Proteomes" id="UP001515480">
    <property type="component" value="Unassembled WGS sequence"/>
</dbReference>
<keyword evidence="4" id="KW-1185">Reference proteome</keyword>
<feature type="region of interest" description="Disordered" evidence="1">
    <location>
        <begin position="108"/>
        <end position="166"/>
    </location>
</feature>
<feature type="region of interest" description="Disordered" evidence="1">
    <location>
        <begin position="228"/>
        <end position="254"/>
    </location>
</feature>
<comment type="caution">
    <text evidence="3">The sequence shown here is derived from an EMBL/GenBank/DDBJ whole genome shotgun (WGS) entry which is preliminary data.</text>
</comment>
<feature type="compositionally biased region" description="Pro residues" evidence="1">
    <location>
        <begin position="113"/>
        <end position="127"/>
    </location>
</feature>
<accession>A0AB34IVD6</accession>
<feature type="compositionally biased region" description="Pro residues" evidence="1">
    <location>
        <begin position="57"/>
        <end position="81"/>
    </location>
</feature>
<organism evidence="3 4">
    <name type="scientific">Prymnesium parvum</name>
    <name type="common">Toxic golden alga</name>
    <dbReference type="NCBI Taxonomy" id="97485"/>
    <lineage>
        <taxon>Eukaryota</taxon>
        <taxon>Haptista</taxon>
        <taxon>Haptophyta</taxon>
        <taxon>Prymnesiophyceae</taxon>
        <taxon>Prymnesiales</taxon>
        <taxon>Prymnesiaceae</taxon>
        <taxon>Prymnesium</taxon>
    </lineage>
</organism>
<dbReference type="SUPFAM" id="SSF51182">
    <property type="entry name" value="RmlC-like cupins"/>
    <property type="match status" value="2"/>
</dbReference>
<protein>
    <recommendedName>
        <fullName evidence="2">(S)-ureidoglycine aminohydrolase cupin domain-containing protein</fullName>
    </recommendedName>
</protein>
<evidence type="ECO:0000313" key="3">
    <source>
        <dbReference type="EMBL" id="KAL1507810.1"/>
    </source>
</evidence>
<dbReference type="Gene3D" id="2.60.120.10">
    <property type="entry name" value="Jelly Rolls"/>
    <property type="match status" value="2"/>
</dbReference>
<dbReference type="PANTHER" id="PTHR40943:SF1">
    <property type="entry name" value="CYTOPLASMIC PROTEIN"/>
    <property type="match status" value="1"/>
</dbReference>